<evidence type="ECO:0000313" key="2">
    <source>
        <dbReference type="EMBL" id="MFD2758625.1"/>
    </source>
</evidence>
<dbReference type="Proteomes" id="UP001597492">
    <property type="component" value="Unassembled WGS sequence"/>
</dbReference>
<comment type="caution">
    <text evidence="2">The sequence shown here is derived from an EMBL/GenBank/DDBJ whole genome shotgun (WGS) entry which is preliminary data.</text>
</comment>
<dbReference type="RefSeq" id="WP_154651497.1">
    <property type="nucleotide sequence ID" value="NZ_JBHUNE010000006.1"/>
</dbReference>
<dbReference type="EMBL" id="JBHUNE010000006">
    <property type="protein sequence ID" value="MFD2758625.1"/>
    <property type="molecule type" value="Genomic_DNA"/>
</dbReference>
<sequence>MRSKQQMALGRPPSVGDVVAGWRLVRPLPEEIPGVASFVAVAEAGGRRSGSEHWHHFASEEPASLRHLRVNVAVDEEARSRISRDAAARHRHGGDFVRPRLELLTDDAYRITVSELVRDTSFSALVTARVSLAPGAVVTLLVPLLETVIRAHESGLTHGSLTLQCCRIDDRGRPWFDDWSGSVDLEELTTMRRDFAVQEELRAVGRICDAVHALSTTPGEGQVAPLIAALSSGAPVADALPRLVDALFAWATPAAVPIMNQAKPSAALDPSISSQVARGSRPTAPDVGATAGDEEDLLGAAIDSQPRRRRARGETGGLALQFRILATHAAAVRPAAWLGLVGAGAVGAVLAPLL</sequence>
<proteinExistence type="predicted"/>
<evidence type="ECO:0000256" key="1">
    <source>
        <dbReference type="SAM" id="MobiDB-lite"/>
    </source>
</evidence>
<evidence type="ECO:0000313" key="3">
    <source>
        <dbReference type="Proteomes" id="UP001597492"/>
    </source>
</evidence>
<feature type="region of interest" description="Disordered" evidence="1">
    <location>
        <begin position="273"/>
        <end position="292"/>
    </location>
</feature>
<gene>
    <name evidence="2" type="ORF">ACFSW7_09575</name>
</gene>
<name>A0ABW5UYV8_9MICO</name>
<organism evidence="2 3">
    <name type="scientific">Gulosibacter faecalis</name>
    <dbReference type="NCBI Taxonomy" id="272240"/>
    <lineage>
        <taxon>Bacteria</taxon>
        <taxon>Bacillati</taxon>
        <taxon>Actinomycetota</taxon>
        <taxon>Actinomycetes</taxon>
        <taxon>Micrococcales</taxon>
        <taxon>Microbacteriaceae</taxon>
        <taxon>Gulosibacter</taxon>
    </lineage>
</organism>
<keyword evidence="3" id="KW-1185">Reference proteome</keyword>
<accession>A0ABW5UYV8</accession>
<protein>
    <recommendedName>
        <fullName evidence="4">Protein kinase domain-containing protein</fullName>
    </recommendedName>
</protein>
<evidence type="ECO:0008006" key="4">
    <source>
        <dbReference type="Google" id="ProtNLM"/>
    </source>
</evidence>
<reference evidence="3" key="1">
    <citation type="journal article" date="2019" name="Int. J. Syst. Evol. Microbiol.">
        <title>The Global Catalogue of Microorganisms (GCM) 10K type strain sequencing project: providing services to taxonomists for standard genome sequencing and annotation.</title>
        <authorList>
            <consortium name="The Broad Institute Genomics Platform"/>
            <consortium name="The Broad Institute Genome Sequencing Center for Infectious Disease"/>
            <person name="Wu L."/>
            <person name="Ma J."/>
        </authorList>
    </citation>
    <scope>NUCLEOTIDE SEQUENCE [LARGE SCALE GENOMIC DNA]</scope>
    <source>
        <strain evidence="3">TISTR 1514</strain>
    </source>
</reference>